<reference evidence="4 5" key="1">
    <citation type="journal article" date="2016" name="Nat. Commun.">
        <title>Thousands of microbial genomes shed light on interconnected biogeochemical processes in an aquifer system.</title>
        <authorList>
            <person name="Anantharaman K."/>
            <person name="Brown C.T."/>
            <person name="Hug L.A."/>
            <person name="Sharon I."/>
            <person name="Castelle C.J."/>
            <person name="Probst A.J."/>
            <person name="Thomas B.C."/>
            <person name="Singh A."/>
            <person name="Wilkins M.J."/>
            <person name="Karaoz U."/>
            <person name="Brodie E.L."/>
            <person name="Williams K.H."/>
            <person name="Hubbard S.S."/>
            <person name="Banfield J.F."/>
        </authorList>
    </citation>
    <scope>NUCLEOTIDE SEQUENCE [LARGE SCALE GENOMIC DNA]</scope>
</reference>
<dbReference type="NCBIfam" id="TIGR00732">
    <property type="entry name" value="dprA"/>
    <property type="match status" value="1"/>
</dbReference>
<evidence type="ECO:0000259" key="3">
    <source>
        <dbReference type="Pfam" id="PF17782"/>
    </source>
</evidence>
<dbReference type="SUPFAM" id="SSF102405">
    <property type="entry name" value="MCP/YpsA-like"/>
    <property type="match status" value="1"/>
</dbReference>
<dbReference type="Pfam" id="PF17782">
    <property type="entry name" value="WHD_DprA"/>
    <property type="match status" value="1"/>
</dbReference>
<dbReference type="AlphaFoldDB" id="A0A1F5TRJ8"/>
<comment type="similarity">
    <text evidence="1">Belongs to the DprA/Smf family.</text>
</comment>
<dbReference type="Gene3D" id="3.40.50.450">
    <property type="match status" value="1"/>
</dbReference>
<sequence length="370" mass="41049">MSTSQNNLKKHKYLIAISHFSKFGPRSIRKIKASFKDIKDAFYASEQKLESIGIPEKIAKEFVLKRNEINPDKILEILQKENIDFISSDDKNFPALLKETIIHPEVLYYKGDFNICHTNCIAIVGTRKITAYGKLVTEKITRELVQNDLTIVSGLALGVDTCAHLACLNNNGRTIAVLGTGINAGSIYPSQNKYLAEKITANGGLLISEFPLDTLPLKYNFPQRNRIISGLSLGTLVIEAGAKSGALITADFALEQNRDVFAIPGNIFSSASAGPNNLIKQGAKITTSTEEILESLNLEQINMQNESKKILPETKEEKKIMENLSHEPVHIDEIIRKLKEKPQTISSCLTIMEMKGMIKNIGGMKYIKIS</sequence>
<feature type="domain" description="Smf/DprA SLOG" evidence="2">
    <location>
        <begin position="85"/>
        <end position="296"/>
    </location>
</feature>
<accession>A0A1F5TRJ8</accession>
<dbReference type="PANTHER" id="PTHR43022:SF1">
    <property type="entry name" value="PROTEIN SMF"/>
    <property type="match status" value="1"/>
</dbReference>
<proteinExistence type="inferred from homology"/>
<evidence type="ECO:0000259" key="2">
    <source>
        <dbReference type="Pfam" id="PF02481"/>
    </source>
</evidence>
<dbReference type="InterPro" id="IPR036388">
    <property type="entry name" value="WH-like_DNA-bd_sf"/>
</dbReference>
<evidence type="ECO:0000313" key="4">
    <source>
        <dbReference type="EMBL" id="OGF41550.1"/>
    </source>
</evidence>
<dbReference type="GO" id="GO:0009294">
    <property type="term" value="P:DNA-mediated transformation"/>
    <property type="evidence" value="ECO:0007669"/>
    <property type="project" value="InterPro"/>
</dbReference>
<feature type="domain" description="DprA winged helix" evidence="3">
    <location>
        <begin position="312"/>
        <end position="363"/>
    </location>
</feature>
<dbReference type="InterPro" id="IPR003488">
    <property type="entry name" value="DprA"/>
</dbReference>
<evidence type="ECO:0000256" key="1">
    <source>
        <dbReference type="ARBA" id="ARBA00006525"/>
    </source>
</evidence>
<gene>
    <name evidence="4" type="ORF">A2531_02560</name>
</gene>
<dbReference type="EMBL" id="MFGO01000008">
    <property type="protein sequence ID" value="OGF41550.1"/>
    <property type="molecule type" value="Genomic_DNA"/>
</dbReference>
<evidence type="ECO:0000313" key="5">
    <source>
        <dbReference type="Proteomes" id="UP000177579"/>
    </source>
</evidence>
<dbReference type="InterPro" id="IPR041614">
    <property type="entry name" value="DprA_WH"/>
</dbReference>
<dbReference type="Gene3D" id="1.10.10.10">
    <property type="entry name" value="Winged helix-like DNA-binding domain superfamily/Winged helix DNA-binding domain"/>
    <property type="match status" value="1"/>
</dbReference>
<comment type="caution">
    <text evidence="4">The sequence shown here is derived from an EMBL/GenBank/DDBJ whole genome shotgun (WGS) entry which is preliminary data.</text>
</comment>
<dbReference type="Proteomes" id="UP000177579">
    <property type="component" value="Unassembled WGS sequence"/>
</dbReference>
<organism evidence="4 5">
    <name type="scientific">Candidatus Falkowbacteria bacterium RIFOXYD2_FULL_34_120</name>
    <dbReference type="NCBI Taxonomy" id="1798007"/>
    <lineage>
        <taxon>Bacteria</taxon>
        <taxon>Candidatus Falkowiibacteriota</taxon>
    </lineage>
</organism>
<dbReference type="InterPro" id="IPR057666">
    <property type="entry name" value="DrpA_SLOG"/>
</dbReference>
<protein>
    <submittedName>
        <fullName evidence="4">DNA protecting protein DprA</fullName>
    </submittedName>
</protein>
<name>A0A1F5TRJ8_9BACT</name>
<dbReference type="Pfam" id="PF02481">
    <property type="entry name" value="DNA_processg_A"/>
    <property type="match status" value="1"/>
</dbReference>
<dbReference type="PANTHER" id="PTHR43022">
    <property type="entry name" value="PROTEIN SMF"/>
    <property type="match status" value="1"/>
</dbReference>